<evidence type="ECO:0000313" key="2">
    <source>
        <dbReference type="Proteomes" id="UP000444316"/>
    </source>
</evidence>
<evidence type="ECO:0000313" key="1">
    <source>
        <dbReference type="EMBL" id="MYN47639.1"/>
    </source>
</evidence>
<evidence type="ECO:0008006" key="3">
    <source>
        <dbReference type="Google" id="ProtNLM"/>
    </source>
</evidence>
<gene>
    <name evidence="1" type="ORF">GTP23_21590</name>
</gene>
<dbReference type="EMBL" id="WWCL01000007">
    <property type="protein sequence ID" value="MYN47639.1"/>
    <property type="molecule type" value="Genomic_DNA"/>
</dbReference>
<protein>
    <recommendedName>
        <fullName evidence="3">Gamma-glutamylcyclotransferase</fullName>
    </recommendedName>
</protein>
<name>A0A845I300_9BURK</name>
<organism evidence="1 2">
    <name type="scientific">Duganella fentianensis</name>
    <dbReference type="NCBI Taxonomy" id="2692177"/>
    <lineage>
        <taxon>Bacteria</taxon>
        <taxon>Pseudomonadati</taxon>
        <taxon>Pseudomonadota</taxon>
        <taxon>Betaproteobacteria</taxon>
        <taxon>Burkholderiales</taxon>
        <taxon>Oxalobacteraceae</taxon>
        <taxon>Telluria group</taxon>
        <taxon>Duganella</taxon>
    </lineage>
</organism>
<proteinExistence type="predicted"/>
<dbReference type="Proteomes" id="UP000444316">
    <property type="component" value="Unassembled WGS sequence"/>
</dbReference>
<keyword evidence="2" id="KW-1185">Reference proteome</keyword>
<dbReference type="RefSeq" id="WP_161037029.1">
    <property type="nucleotide sequence ID" value="NZ_WWCL01000007.1"/>
</dbReference>
<sequence length="184" mass="20507">MERLAYIAWGSLVWDPRALPLGSPWSSDGPRVCVEFARKSENGRLTLVLAGDAQPSTGFWALCPQDAMAQAIEALALREGIPPSARARRIGQWRPGQEDPPHMSDLSPWAARHGITGAVWTDLRPNFDDGQTPGIDRVLHYLRGLTGEKRALAEEYIRKAPRQVRTRYRPDIEAEFGWTPLAPS</sequence>
<comment type="caution">
    <text evidence="1">The sequence shown here is derived from an EMBL/GenBank/DDBJ whole genome shotgun (WGS) entry which is preliminary data.</text>
</comment>
<dbReference type="AlphaFoldDB" id="A0A845I300"/>
<accession>A0A845I300</accession>
<reference evidence="1" key="1">
    <citation type="submission" date="2019-12" db="EMBL/GenBank/DDBJ databases">
        <title>Novel species isolated from a subtropical stream in China.</title>
        <authorList>
            <person name="Lu H."/>
        </authorList>
    </citation>
    <scope>NUCLEOTIDE SEQUENCE [LARGE SCALE GENOMIC DNA]</scope>
    <source>
        <strain evidence="1">FT93W</strain>
    </source>
</reference>